<gene>
    <name evidence="2" type="ORF">TELCIR_15871</name>
</gene>
<dbReference type="GO" id="GO:0051726">
    <property type="term" value="P:regulation of cell cycle"/>
    <property type="evidence" value="ECO:0007669"/>
    <property type="project" value="TreeGrafter"/>
</dbReference>
<dbReference type="PANTHER" id="PTHR10063">
    <property type="entry name" value="TUBERIN"/>
    <property type="match status" value="1"/>
</dbReference>
<evidence type="ECO:0000313" key="3">
    <source>
        <dbReference type="Proteomes" id="UP000230423"/>
    </source>
</evidence>
<dbReference type="Pfam" id="PF11864">
    <property type="entry name" value="DUF3384"/>
    <property type="match status" value="1"/>
</dbReference>
<organism evidence="2 3">
    <name type="scientific">Teladorsagia circumcincta</name>
    <name type="common">Brown stomach worm</name>
    <name type="synonym">Ostertagia circumcincta</name>
    <dbReference type="NCBI Taxonomy" id="45464"/>
    <lineage>
        <taxon>Eukaryota</taxon>
        <taxon>Metazoa</taxon>
        <taxon>Ecdysozoa</taxon>
        <taxon>Nematoda</taxon>
        <taxon>Chromadorea</taxon>
        <taxon>Rhabditida</taxon>
        <taxon>Rhabditina</taxon>
        <taxon>Rhabditomorpha</taxon>
        <taxon>Strongyloidea</taxon>
        <taxon>Trichostrongylidae</taxon>
        <taxon>Teladorsagia</taxon>
    </lineage>
</organism>
<dbReference type="InterPro" id="IPR024584">
    <property type="entry name" value="Tuberin_N"/>
</dbReference>
<name>A0A2G9TX11_TELCI</name>
<evidence type="ECO:0000313" key="2">
    <source>
        <dbReference type="EMBL" id="PIO62566.1"/>
    </source>
</evidence>
<dbReference type="Proteomes" id="UP000230423">
    <property type="component" value="Unassembled WGS sequence"/>
</dbReference>
<dbReference type="GO" id="GO:0051898">
    <property type="term" value="P:negative regulation of phosphatidylinositol 3-kinase/protein kinase B signal transduction"/>
    <property type="evidence" value="ECO:0007669"/>
    <property type="project" value="TreeGrafter"/>
</dbReference>
<dbReference type="GO" id="GO:0046627">
    <property type="term" value="P:negative regulation of insulin receptor signaling pathway"/>
    <property type="evidence" value="ECO:0007669"/>
    <property type="project" value="TreeGrafter"/>
</dbReference>
<dbReference type="OrthoDB" id="5797019at2759"/>
<dbReference type="AlphaFoldDB" id="A0A2G9TX11"/>
<dbReference type="EMBL" id="KZ351943">
    <property type="protein sequence ID" value="PIO62566.1"/>
    <property type="molecule type" value="Genomic_DNA"/>
</dbReference>
<dbReference type="InterPro" id="IPR027107">
    <property type="entry name" value="Tuberin/Ral-act_asu"/>
</dbReference>
<dbReference type="GO" id="GO:0032007">
    <property type="term" value="P:negative regulation of TOR signaling"/>
    <property type="evidence" value="ECO:0007669"/>
    <property type="project" value="TreeGrafter"/>
</dbReference>
<feature type="non-terminal residue" evidence="2">
    <location>
        <position position="363"/>
    </location>
</feature>
<feature type="domain" description="Tuberin N-terminal" evidence="1">
    <location>
        <begin position="136"/>
        <end position="321"/>
    </location>
</feature>
<dbReference type="GO" id="GO:0033596">
    <property type="term" value="C:TSC1-TSC2 complex"/>
    <property type="evidence" value="ECO:0007669"/>
    <property type="project" value="TreeGrafter"/>
</dbReference>
<accession>A0A2G9TX11</accession>
<proteinExistence type="predicted"/>
<evidence type="ECO:0000259" key="1">
    <source>
        <dbReference type="Pfam" id="PF11864"/>
    </source>
</evidence>
<sequence>MLSDPDAKIPTLKVLAQMTETQHSQLGLALRHTFFNTIREIGCEELTVNWLAVLSENGKTIHGFEKDLDALIAEWIKQTLLVNDHPLALHVLQLAQNVIQHNAAFLGEASMKTVVRTVCVRACRGYDRLTSFCLEILDSVLKYRTRKALISILNDSCVGQRSQGNRRANDEYNEKKIKMVLRGAIFCLASASWGTGQIDAVRYSLGSIIEPMRNVTQVDEVICADVLYGIRRLIQKYGRDLQHMTWVKLVELFETVVDLCEQRLEYAKTCENSLHQILLLIEQLYSDGHFAASPDLLYDLIEKCADRRPDTSVVKLIQYRAMAMSELHAFYTKYRALYEHELVTQLMIPVLQETENESSSRIQ</sequence>
<reference evidence="2 3" key="1">
    <citation type="submission" date="2015-09" db="EMBL/GenBank/DDBJ databases">
        <title>Draft genome of the parasitic nematode Teladorsagia circumcincta isolate WARC Sus (inbred).</title>
        <authorList>
            <person name="Mitreva M."/>
        </authorList>
    </citation>
    <scope>NUCLEOTIDE SEQUENCE [LARGE SCALE GENOMIC DNA]</scope>
    <source>
        <strain evidence="2 3">S</strain>
    </source>
</reference>
<dbReference type="GO" id="GO:0005634">
    <property type="term" value="C:nucleus"/>
    <property type="evidence" value="ECO:0007669"/>
    <property type="project" value="InterPro"/>
</dbReference>
<dbReference type="PANTHER" id="PTHR10063:SF0">
    <property type="entry name" value="TUBERIN"/>
    <property type="match status" value="1"/>
</dbReference>
<protein>
    <recommendedName>
        <fullName evidence="1">Tuberin N-terminal domain-containing protein</fullName>
    </recommendedName>
</protein>
<dbReference type="GO" id="GO:0005096">
    <property type="term" value="F:GTPase activator activity"/>
    <property type="evidence" value="ECO:0007669"/>
    <property type="project" value="InterPro"/>
</dbReference>
<keyword evidence="3" id="KW-1185">Reference proteome</keyword>
<dbReference type="GO" id="GO:0030178">
    <property type="term" value="P:negative regulation of Wnt signaling pathway"/>
    <property type="evidence" value="ECO:0007669"/>
    <property type="project" value="TreeGrafter"/>
</dbReference>